<gene>
    <name evidence="2" type="ORF">Hypma_014593</name>
</gene>
<proteinExistence type="predicted"/>
<evidence type="ECO:0000256" key="1">
    <source>
        <dbReference type="SAM" id="MobiDB-lite"/>
    </source>
</evidence>
<evidence type="ECO:0000313" key="2">
    <source>
        <dbReference type="EMBL" id="RDB18789.1"/>
    </source>
</evidence>
<sequence length="255" mass="28637">MPPRRFRFARCNGCGHVVQLTAGLELVKQHAQTCPSHAGHECWKIRSSRAARPEIPEPRAPEDGGMDVTKTPLGPQDGVTDHIMDKETSPMGTPHGTRLESQSNNGSMQKDDQGEEGSHEGKTWKYMRPPTPPWMKGPEDDNTKDYPRYSQNNSVLENPDPRGQTSEGDIRRYQRMSPSKDYVLHTEERHSPVDYSGFNYPDLDIFDSSKAMPFMLDSPPSPSLGGSRTRYRNSMYYELMSGFVGTHGGEAHRGQ</sequence>
<reference evidence="2" key="1">
    <citation type="submission" date="2018-04" db="EMBL/GenBank/DDBJ databases">
        <title>Whole genome sequencing of Hypsizygus marmoreus.</title>
        <authorList>
            <person name="Choi I.-G."/>
            <person name="Min B."/>
            <person name="Kim J.-G."/>
            <person name="Kim S."/>
            <person name="Oh Y.-L."/>
            <person name="Kong W.-S."/>
            <person name="Park H."/>
            <person name="Jeong J."/>
            <person name="Song E.-S."/>
        </authorList>
    </citation>
    <scope>NUCLEOTIDE SEQUENCE [LARGE SCALE GENOMIC DNA]</scope>
    <source>
        <strain evidence="2">51987-8</strain>
    </source>
</reference>
<organism evidence="2 3">
    <name type="scientific">Hypsizygus marmoreus</name>
    <name type="common">White beech mushroom</name>
    <name type="synonym">Agaricus marmoreus</name>
    <dbReference type="NCBI Taxonomy" id="39966"/>
    <lineage>
        <taxon>Eukaryota</taxon>
        <taxon>Fungi</taxon>
        <taxon>Dikarya</taxon>
        <taxon>Basidiomycota</taxon>
        <taxon>Agaricomycotina</taxon>
        <taxon>Agaricomycetes</taxon>
        <taxon>Agaricomycetidae</taxon>
        <taxon>Agaricales</taxon>
        <taxon>Tricholomatineae</taxon>
        <taxon>Lyophyllaceae</taxon>
        <taxon>Hypsizygus</taxon>
    </lineage>
</organism>
<evidence type="ECO:0000313" key="3">
    <source>
        <dbReference type="Proteomes" id="UP000076154"/>
    </source>
</evidence>
<keyword evidence="3" id="KW-1185">Reference proteome</keyword>
<protein>
    <submittedName>
        <fullName evidence="2">Uncharacterized protein</fullName>
    </submittedName>
</protein>
<feature type="compositionally biased region" description="Basic and acidic residues" evidence="1">
    <location>
        <begin position="137"/>
        <end position="147"/>
    </location>
</feature>
<feature type="compositionally biased region" description="Basic and acidic residues" evidence="1">
    <location>
        <begin position="79"/>
        <end position="88"/>
    </location>
</feature>
<dbReference type="AlphaFoldDB" id="A0A369J9J5"/>
<feature type="compositionally biased region" description="Basic and acidic residues" evidence="1">
    <location>
        <begin position="51"/>
        <end position="62"/>
    </location>
</feature>
<accession>A0A369J9J5</accession>
<dbReference type="Proteomes" id="UP000076154">
    <property type="component" value="Unassembled WGS sequence"/>
</dbReference>
<name>A0A369J9J5_HYPMA</name>
<dbReference type="InParanoid" id="A0A369J9J5"/>
<feature type="compositionally biased region" description="Basic and acidic residues" evidence="1">
    <location>
        <begin position="109"/>
        <end position="123"/>
    </location>
</feature>
<dbReference type="EMBL" id="LUEZ02000087">
    <property type="protein sequence ID" value="RDB18789.1"/>
    <property type="molecule type" value="Genomic_DNA"/>
</dbReference>
<feature type="compositionally biased region" description="Polar residues" evidence="1">
    <location>
        <begin position="99"/>
        <end position="108"/>
    </location>
</feature>
<feature type="region of interest" description="Disordered" evidence="1">
    <location>
        <begin position="47"/>
        <end position="185"/>
    </location>
</feature>
<comment type="caution">
    <text evidence="2">The sequence shown here is derived from an EMBL/GenBank/DDBJ whole genome shotgun (WGS) entry which is preliminary data.</text>
</comment>